<evidence type="ECO:0000256" key="1">
    <source>
        <dbReference type="ARBA" id="ARBA00000085"/>
    </source>
</evidence>
<dbReference type="PROSITE" id="PS51257">
    <property type="entry name" value="PROKAR_LIPOPROTEIN"/>
    <property type="match status" value="1"/>
</dbReference>
<feature type="chain" id="PRO_5012465133" description="histidine kinase" evidence="8">
    <location>
        <begin position="26"/>
        <end position="1005"/>
    </location>
</feature>
<dbReference type="InterPro" id="IPR011006">
    <property type="entry name" value="CheY-like_superfamily"/>
</dbReference>
<evidence type="ECO:0000256" key="7">
    <source>
        <dbReference type="SAM" id="Phobius"/>
    </source>
</evidence>
<protein>
    <recommendedName>
        <fullName evidence="2">histidine kinase</fullName>
        <ecNumber evidence="2">2.7.13.3</ecNumber>
    </recommendedName>
</protein>
<keyword evidence="7" id="KW-1133">Transmembrane helix</keyword>
<dbReference type="EC" id="2.7.13.3" evidence="2"/>
<evidence type="ECO:0000256" key="8">
    <source>
        <dbReference type="SAM" id="SignalP"/>
    </source>
</evidence>
<feature type="modified residue" description="4-aspartylphosphate" evidence="6">
    <location>
        <position position="936"/>
    </location>
</feature>
<keyword evidence="12" id="KW-1185">Reference proteome</keyword>
<dbReference type="InterPro" id="IPR005467">
    <property type="entry name" value="His_kinase_dom"/>
</dbReference>
<keyword evidence="5" id="KW-0418">Kinase</keyword>
<dbReference type="SMART" id="SM00448">
    <property type="entry name" value="REC"/>
    <property type="match status" value="1"/>
</dbReference>
<dbReference type="SMART" id="SM00387">
    <property type="entry name" value="HATPase_c"/>
    <property type="match status" value="1"/>
</dbReference>
<keyword evidence="7" id="KW-0812">Transmembrane</keyword>
<sequence length="1005" mass="111013">MVYVKKAMFLLCMTMAMVLSCAVHAEISSCDHAVVGALKSCNSPFCVMGSNGIPVGLDADILNEVLVGSSAQIQFRFYSTLPALRDAFSSGEVNVIAHVASHVTKVSAWLSSPYAYQRIVLVSKSKNSEFSDYAHGGSEIAISGSLFLLDYFSKAYPKAKIKYFESVLHGVQAVASGKLTALVTLESMAQSARDELLSRRDELYIHSLLVPQLSGERYSIPVRFAVSPRCKKLQYMIQRGLDAISTDRLAQIQSKWLTKREGVRGRFISSIDKQWLDRHGPIRVGLRSEPIPYDRIDAQGRWVGVAASLLTPFFGNLNIPYEVILLPPNVDAVHAMYASDLDMVVAVPYQPQIFDGTVISIPYDTIAWGVVRPAKRKETGVLATQLDHFRAVSYRDFQAPGKLLGTETTAQSLQAVLSGKADAAAVSVEAASEYLLSNYAGKLYLDEHVKGEEKLVFIIAPHAKSLAKVLNRYISSQSPDFLDRLHKYQHSIYIKQGYELTDVLWYLSIPALLVVIVVAALLWINYRVAGFRDKARQDAVQAMRQYTLAELESKNKTDFLAAIGHEVRTPMTGVLGALNLLKHSALTSEQKRQLDIAARSTELLQGKLNELLDFSKLESGAVVLKSELINLARVVDCAVALFQAEARRKQLGLFSFCEPGKNYYCYGDEACIMQMVSNLVSNAVKFTDAGDVMVCTEFMAEGQFKLTVTDTGKGMAESFQNKLFTFYSQENPEAGVGLGLGLAITKKLIGKMGGEITVSSEPGVGTQFVVQLSLPSTVQHEECTDREFVSLEGCRVWLDIRHETIQRYVEKWLSYFNAAIVSSPPADVAVSDVSDIVILGRKALLISRSEFDCFRLVETIARSMDKFERAPGVCFSLGGIKVGEGKRVLLVDDNDICRNIIQEQLALVGFAVHAVANGSAAISAWREGSFDLTLMDLRLADMCGYQLAREIRKTDNWMQKPCPFWILSACSERDEHERYVAEGIAGFIQKPCTTEKLAELLSSEV</sequence>
<dbReference type="CDD" id="cd00082">
    <property type="entry name" value="HisKA"/>
    <property type="match status" value="1"/>
</dbReference>
<reference evidence="11 12" key="1">
    <citation type="submission" date="2017-05" db="EMBL/GenBank/DDBJ databases">
        <title>Chromobacterium violaceum GHPS1 isolated from Hydrocarbon polluted soil in French Guiana display an awesome secondary metabolite arsenal and a battery of drug and heavy-metal-resistance and detoxification of xenobiotics proteins.</title>
        <authorList>
            <person name="Belbahri L."/>
        </authorList>
    </citation>
    <scope>NUCLEOTIDE SEQUENCE [LARGE SCALE GENOMIC DNA]</scope>
    <source>
        <strain evidence="11 12">GHPS1</strain>
    </source>
</reference>
<feature type="transmembrane region" description="Helical" evidence="7">
    <location>
        <begin position="503"/>
        <end position="526"/>
    </location>
</feature>
<keyword evidence="4" id="KW-0808">Transferase</keyword>
<evidence type="ECO:0000256" key="3">
    <source>
        <dbReference type="ARBA" id="ARBA00022553"/>
    </source>
</evidence>
<dbReference type="PANTHER" id="PTHR43047">
    <property type="entry name" value="TWO-COMPONENT HISTIDINE PROTEIN KINASE"/>
    <property type="match status" value="1"/>
</dbReference>
<gene>
    <name evidence="11" type="ORF">CBW21_16095</name>
</gene>
<dbReference type="Proteomes" id="UP000196342">
    <property type="component" value="Unassembled WGS sequence"/>
</dbReference>
<evidence type="ECO:0000256" key="4">
    <source>
        <dbReference type="ARBA" id="ARBA00022679"/>
    </source>
</evidence>
<dbReference type="SMART" id="SM00062">
    <property type="entry name" value="PBPb"/>
    <property type="match status" value="2"/>
</dbReference>
<dbReference type="CDD" id="cd17546">
    <property type="entry name" value="REC_hyHK_CKI1_RcsC-like"/>
    <property type="match status" value="1"/>
</dbReference>
<evidence type="ECO:0000259" key="9">
    <source>
        <dbReference type="PROSITE" id="PS50109"/>
    </source>
</evidence>
<proteinExistence type="predicted"/>
<evidence type="ECO:0000313" key="12">
    <source>
        <dbReference type="Proteomes" id="UP000196342"/>
    </source>
</evidence>
<dbReference type="SUPFAM" id="SSF52172">
    <property type="entry name" value="CheY-like"/>
    <property type="match status" value="1"/>
</dbReference>
<evidence type="ECO:0000256" key="6">
    <source>
        <dbReference type="PROSITE-ProRule" id="PRU00169"/>
    </source>
</evidence>
<evidence type="ECO:0000313" key="11">
    <source>
        <dbReference type="EMBL" id="OVE46928.1"/>
    </source>
</evidence>
<dbReference type="PROSITE" id="PS50110">
    <property type="entry name" value="RESPONSE_REGULATORY"/>
    <property type="match status" value="1"/>
</dbReference>
<dbReference type="PRINTS" id="PR00344">
    <property type="entry name" value="BCTRLSENSOR"/>
</dbReference>
<evidence type="ECO:0000256" key="5">
    <source>
        <dbReference type="ARBA" id="ARBA00022777"/>
    </source>
</evidence>
<dbReference type="Gene3D" id="3.40.190.10">
    <property type="entry name" value="Periplasmic binding protein-like II"/>
    <property type="match status" value="4"/>
</dbReference>
<dbReference type="InterPro" id="IPR036097">
    <property type="entry name" value="HisK_dim/P_sf"/>
</dbReference>
<comment type="caution">
    <text evidence="11">The sequence shown here is derived from an EMBL/GenBank/DDBJ whole genome shotgun (WGS) entry which is preliminary data.</text>
</comment>
<dbReference type="EMBL" id="NHOO01000014">
    <property type="protein sequence ID" value="OVE46928.1"/>
    <property type="molecule type" value="Genomic_DNA"/>
</dbReference>
<dbReference type="Gene3D" id="3.30.565.10">
    <property type="entry name" value="Histidine kinase-like ATPase, C-terminal domain"/>
    <property type="match status" value="1"/>
</dbReference>
<dbReference type="Pfam" id="PF00072">
    <property type="entry name" value="Response_reg"/>
    <property type="match status" value="1"/>
</dbReference>
<dbReference type="SUPFAM" id="SSF55874">
    <property type="entry name" value="ATPase domain of HSP90 chaperone/DNA topoisomerase II/histidine kinase"/>
    <property type="match status" value="1"/>
</dbReference>
<keyword evidence="7" id="KW-0472">Membrane</keyword>
<dbReference type="Pfam" id="PF00512">
    <property type="entry name" value="HisKA"/>
    <property type="match status" value="1"/>
</dbReference>
<organism evidence="11 12">
    <name type="scientific">Chromobacterium violaceum</name>
    <dbReference type="NCBI Taxonomy" id="536"/>
    <lineage>
        <taxon>Bacteria</taxon>
        <taxon>Pseudomonadati</taxon>
        <taxon>Pseudomonadota</taxon>
        <taxon>Betaproteobacteria</taxon>
        <taxon>Neisseriales</taxon>
        <taxon>Chromobacteriaceae</taxon>
        <taxon>Chromobacterium</taxon>
    </lineage>
</organism>
<feature type="domain" description="Response regulatory" evidence="10">
    <location>
        <begin position="887"/>
        <end position="1005"/>
    </location>
</feature>
<evidence type="ECO:0000256" key="2">
    <source>
        <dbReference type="ARBA" id="ARBA00012438"/>
    </source>
</evidence>
<evidence type="ECO:0000259" key="10">
    <source>
        <dbReference type="PROSITE" id="PS50110"/>
    </source>
</evidence>
<name>A0A202B666_CHRVL</name>
<dbReference type="PROSITE" id="PS50109">
    <property type="entry name" value="HIS_KIN"/>
    <property type="match status" value="1"/>
</dbReference>
<dbReference type="SUPFAM" id="SSF53850">
    <property type="entry name" value="Periplasmic binding protein-like II"/>
    <property type="match status" value="2"/>
</dbReference>
<feature type="signal peptide" evidence="8">
    <location>
        <begin position="1"/>
        <end position="25"/>
    </location>
</feature>
<dbReference type="Gene3D" id="3.40.50.2300">
    <property type="match status" value="1"/>
</dbReference>
<dbReference type="AlphaFoldDB" id="A0A202B666"/>
<keyword evidence="3 6" id="KW-0597">Phosphoprotein</keyword>
<dbReference type="InterPro" id="IPR003661">
    <property type="entry name" value="HisK_dim/P_dom"/>
</dbReference>
<dbReference type="Gene3D" id="1.10.287.130">
    <property type="match status" value="1"/>
</dbReference>
<dbReference type="InterPro" id="IPR003594">
    <property type="entry name" value="HATPase_dom"/>
</dbReference>
<dbReference type="InterPro" id="IPR001789">
    <property type="entry name" value="Sig_transdc_resp-reg_receiver"/>
</dbReference>
<accession>A0A202B666</accession>
<dbReference type="InterPro" id="IPR004358">
    <property type="entry name" value="Sig_transdc_His_kin-like_C"/>
</dbReference>
<dbReference type="Pfam" id="PF02518">
    <property type="entry name" value="HATPase_c"/>
    <property type="match status" value="1"/>
</dbReference>
<dbReference type="InterPro" id="IPR036890">
    <property type="entry name" value="HATPase_C_sf"/>
</dbReference>
<dbReference type="SUPFAM" id="SSF47384">
    <property type="entry name" value="Homodimeric domain of signal transducing histidine kinase"/>
    <property type="match status" value="1"/>
</dbReference>
<feature type="domain" description="Histidine kinase" evidence="9">
    <location>
        <begin position="562"/>
        <end position="776"/>
    </location>
</feature>
<dbReference type="SMART" id="SM00388">
    <property type="entry name" value="HisKA"/>
    <property type="match status" value="1"/>
</dbReference>
<keyword evidence="8" id="KW-0732">Signal</keyword>
<dbReference type="GO" id="GO:0000155">
    <property type="term" value="F:phosphorelay sensor kinase activity"/>
    <property type="evidence" value="ECO:0007669"/>
    <property type="project" value="InterPro"/>
</dbReference>
<comment type="catalytic activity">
    <reaction evidence="1">
        <text>ATP + protein L-histidine = ADP + protein N-phospho-L-histidine.</text>
        <dbReference type="EC" id="2.7.13.3"/>
    </reaction>
</comment>
<dbReference type="Pfam" id="PF00497">
    <property type="entry name" value="SBP_bac_3"/>
    <property type="match status" value="1"/>
</dbReference>
<dbReference type="InterPro" id="IPR001638">
    <property type="entry name" value="Solute-binding_3/MltF_N"/>
</dbReference>
<dbReference type="PANTHER" id="PTHR43047:SF78">
    <property type="entry name" value="SENSORY_REGULATORY PROTEIN RPFC"/>
    <property type="match status" value="1"/>
</dbReference>